<comment type="caution">
    <text evidence="3">The sequence shown here is derived from an EMBL/GenBank/DDBJ whole genome shotgun (WGS) entry which is preliminary data.</text>
</comment>
<feature type="transmembrane region" description="Helical" evidence="1">
    <location>
        <begin position="103"/>
        <end position="123"/>
    </location>
</feature>
<evidence type="ECO:0000256" key="1">
    <source>
        <dbReference type="SAM" id="Phobius"/>
    </source>
</evidence>
<keyword evidence="1" id="KW-1133">Transmembrane helix</keyword>
<proteinExistence type="predicted"/>
<accession>A0AAV0TJ37</accession>
<feature type="transmembrane region" description="Helical" evidence="1">
    <location>
        <begin position="413"/>
        <end position="434"/>
    </location>
</feature>
<feature type="transmembrane region" description="Helical" evidence="1">
    <location>
        <begin position="231"/>
        <end position="250"/>
    </location>
</feature>
<keyword evidence="1" id="KW-0472">Membrane</keyword>
<dbReference type="Proteomes" id="UP001162031">
    <property type="component" value="Unassembled WGS sequence"/>
</dbReference>
<gene>
    <name evidence="3" type="ORF">HBR001_LOCUS2397</name>
</gene>
<dbReference type="GO" id="GO:0031464">
    <property type="term" value="C:Cul4A-RING E3 ubiquitin ligase complex"/>
    <property type="evidence" value="ECO:0007669"/>
    <property type="project" value="TreeGrafter"/>
</dbReference>
<feature type="transmembrane region" description="Helical" evidence="1">
    <location>
        <begin position="262"/>
        <end position="283"/>
    </location>
</feature>
<evidence type="ECO:0008006" key="5">
    <source>
        <dbReference type="Google" id="ProtNLM"/>
    </source>
</evidence>
<dbReference type="GO" id="GO:0016567">
    <property type="term" value="P:protein ubiquitination"/>
    <property type="evidence" value="ECO:0007669"/>
    <property type="project" value="TreeGrafter"/>
</dbReference>
<reference evidence="3" key="1">
    <citation type="submission" date="2022-12" db="EMBL/GenBank/DDBJ databases">
        <authorList>
            <person name="Webb A."/>
        </authorList>
    </citation>
    <scope>NUCLEOTIDE SEQUENCE</scope>
    <source>
        <strain evidence="3">Hp1</strain>
    </source>
</reference>
<sequence>MWWRQSFVQHIAALLALAAVTIAAQLLEQDDDPVRFRPITTFPPAEVPYKTHEVLQSAEKLHELLGVLLAALIVLVASGASIEGGAVLDAVFILVLKLGPNEAIPLASVTVFGGAVCDFLLNFRKKSVSSTDSLINWDFILMVQPMLLMGTVFGASIISWFSNWLLIIALIVYLAYIGKSVFKQTRVVGHEEGWSCCSGSGSGSLLGAPSSGFQNNDGGFLSRAGLPWRKAGINFGLFAATILLMALQGGKYFPSPLGIPPTSIFFLLVSLLPFFFLSVVSHYQMKGVVATYRRQQNPRFILAPNEVQWSVDTIRKLPLHLLGSGAAGGAFGVGSELSISRLLRGVNFPPAAVSAMAATTVLFVTGMASFSFFLWGKLDLHLAQFLMPLGFVTTLLGRLCLLRIARQSSSRTLLLVAIAATIVVSVFPLSFIALKGLYGL</sequence>
<evidence type="ECO:0000313" key="4">
    <source>
        <dbReference type="Proteomes" id="UP001162031"/>
    </source>
</evidence>
<evidence type="ECO:0000256" key="2">
    <source>
        <dbReference type="SAM" id="SignalP"/>
    </source>
</evidence>
<feature type="chain" id="PRO_5043807517" description="Membrane transporter protein" evidence="2">
    <location>
        <begin position="24"/>
        <end position="440"/>
    </location>
</feature>
<name>A0AAV0TJ37_HYABA</name>
<keyword evidence="2" id="KW-0732">Signal</keyword>
<dbReference type="AlphaFoldDB" id="A0AAV0TJ37"/>
<dbReference type="PANTHER" id="PTHR14255">
    <property type="entry name" value="CEREBLON"/>
    <property type="match status" value="1"/>
</dbReference>
<feature type="transmembrane region" description="Helical" evidence="1">
    <location>
        <begin position="143"/>
        <end position="176"/>
    </location>
</feature>
<feature type="transmembrane region" description="Helical" evidence="1">
    <location>
        <begin position="64"/>
        <end position="96"/>
    </location>
</feature>
<dbReference type="PANTHER" id="PTHR14255:SF3">
    <property type="entry name" value="SULFITE EXPORTER TAUE_SAFE FAMILY PROTEIN 5-RELATED"/>
    <property type="match status" value="1"/>
</dbReference>
<feature type="signal peptide" evidence="2">
    <location>
        <begin position="1"/>
        <end position="23"/>
    </location>
</feature>
<keyword evidence="1" id="KW-0812">Transmembrane</keyword>
<dbReference type="EMBL" id="CANTFL010000289">
    <property type="protein sequence ID" value="CAI5720499.1"/>
    <property type="molecule type" value="Genomic_DNA"/>
</dbReference>
<protein>
    <recommendedName>
        <fullName evidence="5">Membrane transporter protein</fullName>
    </recommendedName>
</protein>
<feature type="transmembrane region" description="Helical" evidence="1">
    <location>
        <begin position="351"/>
        <end position="375"/>
    </location>
</feature>
<feature type="transmembrane region" description="Helical" evidence="1">
    <location>
        <begin position="381"/>
        <end position="401"/>
    </location>
</feature>
<keyword evidence="4" id="KW-1185">Reference proteome</keyword>
<organism evidence="3 4">
    <name type="scientific">Hyaloperonospora brassicae</name>
    <name type="common">Brassica downy mildew</name>
    <name type="synonym">Peronospora brassicae</name>
    <dbReference type="NCBI Taxonomy" id="162125"/>
    <lineage>
        <taxon>Eukaryota</taxon>
        <taxon>Sar</taxon>
        <taxon>Stramenopiles</taxon>
        <taxon>Oomycota</taxon>
        <taxon>Peronosporomycetes</taxon>
        <taxon>Peronosporales</taxon>
        <taxon>Peronosporaceae</taxon>
        <taxon>Hyaloperonospora</taxon>
    </lineage>
</organism>
<evidence type="ECO:0000313" key="3">
    <source>
        <dbReference type="EMBL" id="CAI5720499.1"/>
    </source>
</evidence>